<reference evidence="1" key="1">
    <citation type="submission" date="2021-10" db="EMBL/GenBank/DDBJ databases">
        <title>Tropical sea cucumber genome reveals ecological adaptation and Cuvierian tubules defense mechanism.</title>
        <authorList>
            <person name="Chen T."/>
        </authorList>
    </citation>
    <scope>NUCLEOTIDE SEQUENCE</scope>
    <source>
        <strain evidence="1">Nanhai2018</strain>
        <tissue evidence="1">Muscle</tissue>
    </source>
</reference>
<organism evidence="1 2">
    <name type="scientific">Holothuria leucospilota</name>
    <name type="common">Black long sea cucumber</name>
    <name type="synonym">Mertensiothuria leucospilota</name>
    <dbReference type="NCBI Taxonomy" id="206669"/>
    <lineage>
        <taxon>Eukaryota</taxon>
        <taxon>Metazoa</taxon>
        <taxon>Echinodermata</taxon>
        <taxon>Eleutherozoa</taxon>
        <taxon>Echinozoa</taxon>
        <taxon>Holothuroidea</taxon>
        <taxon>Aspidochirotacea</taxon>
        <taxon>Aspidochirotida</taxon>
        <taxon>Holothuriidae</taxon>
        <taxon>Holothuria</taxon>
    </lineage>
</organism>
<evidence type="ECO:0000313" key="1">
    <source>
        <dbReference type="EMBL" id="KAJ8046495.1"/>
    </source>
</evidence>
<protein>
    <submittedName>
        <fullName evidence="1">Uncharacterized protein</fullName>
    </submittedName>
</protein>
<accession>A0A9Q1CKD1</accession>
<gene>
    <name evidence="1" type="ORF">HOLleu_05182</name>
</gene>
<keyword evidence="2" id="KW-1185">Reference proteome</keyword>
<comment type="caution">
    <text evidence="1">The sequence shown here is derived from an EMBL/GenBank/DDBJ whole genome shotgun (WGS) entry which is preliminary data.</text>
</comment>
<sequence>MTFDLHQKNRGSSSYHNASTYEVWNLSKLPTLRYRVNKVFSIRPPVTPDDL</sequence>
<proteinExistence type="predicted"/>
<dbReference type="Proteomes" id="UP001152320">
    <property type="component" value="Chromosome 2"/>
</dbReference>
<dbReference type="AlphaFoldDB" id="A0A9Q1CKD1"/>
<dbReference type="EMBL" id="JAIZAY010000002">
    <property type="protein sequence ID" value="KAJ8046495.1"/>
    <property type="molecule type" value="Genomic_DNA"/>
</dbReference>
<evidence type="ECO:0000313" key="2">
    <source>
        <dbReference type="Proteomes" id="UP001152320"/>
    </source>
</evidence>
<name>A0A9Q1CKD1_HOLLE</name>